<gene>
    <name evidence="3" type="ORF">BaRGS_00012659</name>
</gene>
<protein>
    <recommendedName>
        <fullName evidence="5">Secreted protein</fullName>
    </recommendedName>
</protein>
<keyword evidence="2" id="KW-0732">Signal</keyword>
<feature type="chain" id="PRO_5044815736" description="Secreted protein" evidence="2">
    <location>
        <begin position="19"/>
        <end position="113"/>
    </location>
</feature>
<dbReference type="Proteomes" id="UP001519460">
    <property type="component" value="Unassembled WGS sequence"/>
</dbReference>
<dbReference type="AlphaFoldDB" id="A0ABD0L9T3"/>
<evidence type="ECO:0000256" key="1">
    <source>
        <dbReference type="SAM" id="MobiDB-lite"/>
    </source>
</evidence>
<evidence type="ECO:0008006" key="5">
    <source>
        <dbReference type="Google" id="ProtNLM"/>
    </source>
</evidence>
<feature type="signal peptide" evidence="2">
    <location>
        <begin position="1"/>
        <end position="18"/>
    </location>
</feature>
<sequence>MSLLLSTLSFIWAPPADAQLARGHPLSRVKPASQNCDSSCHWVRLIGIASLAARAVSCHVGGSSTTVLILCDRCSPIARVYAAVCPGNRHADESSAAPRQKAHWFPASSAKRK</sequence>
<accession>A0ABD0L9T3</accession>
<evidence type="ECO:0000313" key="4">
    <source>
        <dbReference type="Proteomes" id="UP001519460"/>
    </source>
</evidence>
<evidence type="ECO:0000313" key="3">
    <source>
        <dbReference type="EMBL" id="KAK7495958.1"/>
    </source>
</evidence>
<comment type="caution">
    <text evidence="3">The sequence shown here is derived from an EMBL/GenBank/DDBJ whole genome shotgun (WGS) entry which is preliminary data.</text>
</comment>
<organism evidence="3 4">
    <name type="scientific">Batillaria attramentaria</name>
    <dbReference type="NCBI Taxonomy" id="370345"/>
    <lineage>
        <taxon>Eukaryota</taxon>
        <taxon>Metazoa</taxon>
        <taxon>Spiralia</taxon>
        <taxon>Lophotrochozoa</taxon>
        <taxon>Mollusca</taxon>
        <taxon>Gastropoda</taxon>
        <taxon>Caenogastropoda</taxon>
        <taxon>Sorbeoconcha</taxon>
        <taxon>Cerithioidea</taxon>
        <taxon>Batillariidae</taxon>
        <taxon>Batillaria</taxon>
    </lineage>
</organism>
<evidence type="ECO:0000256" key="2">
    <source>
        <dbReference type="SAM" id="SignalP"/>
    </source>
</evidence>
<name>A0ABD0L9T3_9CAEN</name>
<reference evidence="3 4" key="1">
    <citation type="journal article" date="2023" name="Sci. Data">
        <title>Genome assembly of the Korean intertidal mud-creeper Batillaria attramentaria.</title>
        <authorList>
            <person name="Patra A.K."/>
            <person name="Ho P.T."/>
            <person name="Jun S."/>
            <person name="Lee S.J."/>
            <person name="Kim Y."/>
            <person name="Won Y.J."/>
        </authorList>
    </citation>
    <scope>NUCLEOTIDE SEQUENCE [LARGE SCALE GENOMIC DNA]</scope>
    <source>
        <strain evidence="3">Wonlab-2016</strain>
    </source>
</reference>
<proteinExistence type="predicted"/>
<keyword evidence="4" id="KW-1185">Reference proteome</keyword>
<feature type="region of interest" description="Disordered" evidence="1">
    <location>
        <begin position="89"/>
        <end position="113"/>
    </location>
</feature>
<dbReference type="EMBL" id="JACVVK020000070">
    <property type="protein sequence ID" value="KAK7495958.1"/>
    <property type="molecule type" value="Genomic_DNA"/>
</dbReference>